<protein>
    <submittedName>
        <fullName evidence="3">DUF4367 domain-containing protein</fullName>
    </submittedName>
</protein>
<evidence type="ECO:0000313" key="4">
    <source>
        <dbReference type="Proteomes" id="UP000265801"/>
    </source>
</evidence>
<dbReference type="OrthoDB" id="2644333at2"/>
<keyword evidence="4" id="KW-1185">Reference proteome</keyword>
<keyword evidence="1" id="KW-1133">Transmembrane helix</keyword>
<comment type="caution">
    <text evidence="3">The sequence shown here is derived from an EMBL/GenBank/DDBJ whole genome shotgun (WGS) entry which is preliminary data.</text>
</comment>
<feature type="domain" description="DUF4367" evidence="2">
    <location>
        <begin position="201"/>
        <end position="304"/>
    </location>
</feature>
<dbReference type="RefSeq" id="WP_119547673.1">
    <property type="nucleotide sequence ID" value="NZ_QXIR01000019.1"/>
</dbReference>
<evidence type="ECO:0000313" key="3">
    <source>
        <dbReference type="EMBL" id="RIW31988.1"/>
    </source>
</evidence>
<proteinExistence type="predicted"/>
<name>A0A3A1QYN8_9BACI</name>
<dbReference type="EMBL" id="QXIR01000019">
    <property type="protein sequence ID" value="RIW31988.1"/>
    <property type="molecule type" value="Genomic_DNA"/>
</dbReference>
<keyword evidence="1" id="KW-0472">Membrane</keyword>
<evidence type="ECO:0000259" key="2">
    <source>
        <dbReference type="Pfam" id="PF14285"/>
    </source>
</evidence>
<dbReference type="Proteomes" id="UP000265801">
    <property type="component" value="Unassembled WGS sequence"/>
</dbReference>
<gene>
    <name evidence="3" type="ORF">D3H55_13985</name>
</gene>
<organism evidence="3 4">
    <name type="scientific">Bacillus salacetis</name>
    <dbReference type="NCBI Taxonomy" id="2315464"/>
    <lineage>
        <taxon>Bacteria</taxon>
        <taxon>Bacillati</taxon>
        <taxon>Bacillota</taxon>
        <taxon>Bacilli</taxon>
        <taxon>Bacillales</taxon>
        <taxon>Bacillaceae</taxon>
        <taxon>Bacillus</taxon>
    </lineage>
</organism>
<dbReference type="AlphaFoldDB" id="A0A3A1QYN8"/>
<sequence>MKDEEFDTRMKDLFTDDRVPSPVKKKIDSTYELIREEGKRKTSFSFSRGVRAVLIGVGLITLSVVGAYASQGFTLFNSDGDVLMELTEPKEEMKKWDLTNVENYKEQVEDGQALVYYQVSDYPEKNFTIYRKPHVYKDLDAFKEAILHSYTPEKTLPFGYIFNNGKITVDARQSQFEAVQQQLYSEAKTSDQEVVARVVPVEESQDQIVAIAQYDNGEDQVFVRSSSKIELYENMPLKDGELAISKVAVNGHEAFYLKDEEGDFPYHSVIWIEGHADDKIMYEVLSHAVENVKKEQLMQIAESINNH</sequence>
<keyword evidence="1" id="KW-0812">Transmembrane</keyword>
<feature type="transmembrane region" description="Helical" evidence="1">
    <location>
        <begin position="49"/>
        <end position="69"/>
    </location>
</feature>
<reference evidence="3 4" key="1">
    <citation type="submission" date="2018-09" db="EMBL/GenBank/DDBJ databases">
        <title>Bacillus saliacetes sp. nov., isolated from Thai shrimp paste (Ka-pi).</title>
        <authorList>
            <person name="Daroonpunt R."/>
            <person name="Tanasupawat S."/>
            <person name="Yiamsombut S."/>
        </authorList>
    </citation>
    <scope>NUCLEOTIDE SEQUENCE [LARGE SCALE GENOMIC DNA]</scope>
    <source>
        <strain evidence="3 4">SKP7-4</strain>
    </source>
</reference>
<dbReference type="Pfam" id="PF14285">
    <property type="entry name" value="DUF4367"/>
    <property type="match status" value="1"/>
</dbReference>
<accession>A0A3A1QYN8</accession>
<evidence type="ECO:0000256" key="1">
    <source>
        <dbReference type="SAM" id="Phobius"/>
    </source>
</evidence>
<dbReference type="InterPro" id="IPR025377">
    <property type="entry name" value="DUF4367"/>
</dbReference>